<keyword evidence="10" id="KW-0443">Lipid metabolism</keyword>
<comment type="caution">
    <text evidence="14">The sequence shown here is derived from an EMBL/GenBank/DDBJ whole genome shotgun (WGS) entry which is preliminary data.</text>
</comment>
<evidence type="ECO:0000313" key="14">
    <source>
        <dbReference type="EMBL" id="OGC40306.1"/>
    </source>
</evidence>
<evidence type="ECO:0000256" key="12">
    <source>
        <dbReference type="SAM" id="Phobius"/>
    </source>
</evidence>
<dbReference type="GO" id="GO:0009103">
    <property type="term" value="P:lipopolysaccharide biosynthetic process"/>
    <property type="evidence" value="ECO:0007669"/>
    <property type="project" value="UniProtKB-KW"/>
</dbReference>
<dbReference type="InterPro" id="IPR000390">
    <property type="entry name" value="Small_drug/metabolite_transptr"/>
</dbReference>
<keyword evidence="7 12" id="KW-0812">Transmembrane</keyword>
<evidence type="ECO:0000256" key="10">
    <source>
        <dbReference type="ARBA" id="ARBA00023098"/>
    </source>
</evidence>
<dbReference type="GO" id="GO:0005886">
    <property type="term" value="C:plasma membrane"/>
    <property type="evidence" value="ECO:0007669"/>
    <property type="project" value="UniProtKB-SubCell"/>
</dbReference>
<evidence type="ECO:0000256" key="8">
    <source>
        <dbReference type="ARBA" id="ARBA00022985"/>
    </source>
</evidence>
<reference evidence="14 15" key="1">
    <citation type="journal article" date="2016" name="Nat. Commun.">
        <title>Thousands of microbial genomes shed light on interconnected biogeochemical processes in an aquifer system.</title>
        <authorList>
            <person name="Anantharaman K."/>
            <person name="Brown C.T."/>
            <person name="Hug L.A."/>
            <person name="Sharon I."/>
            <person name="Castelle C.J."/>
            <person name="Probst A.J."/>
            <person name="Thomas B.C."/>
            <person name="Singh A."/>
            <person name="Wilkins M.J."/>
            <person name="Karaoz U."/>
            <person name="Brodie E.L."/>
            <person name="Williams K.H."/>
            <person name="Hubbard S.S."/>
            <person name="Banfield J.F."/>
        </authorList>
    </citation>
    <scope>NUCLEOTIDE SEQUENCE [LARGE SCALE GENOMIC DNA]</scope>
</reference>
<evidence type="ECO:0000256" key="4">
    <source>
        <dbReference type="ARBA" id="ARBA00022516"/>
    </source>
</evidence>
<feature type="transmembrane region" description="Helical" evidence="12">
    <location>
        <begin position="102"/>
        <end position="121"/>
    </location>
</feature>
<comment type="subcellular location">
    <subcellularLocation>
        <location evidence="1">Cell membrane</location>
        <topology evidence="1">Multi-pass membrane protein</topology>
    </subcellularLocation>
</comment>
<evidence type="ECO:0000256" key="5">
    <source>
        <dbReference type="ARBA" id="ARBA00022519"/>
    </source>
</evidence>
<dbReference type="SUPFAM" id="SSF103481">
    <property type="entry name" value="Multidrug resistance efflux transporter EmrE"/>
    <property type="match status" value="1"/>
</dbReference>
<evidence type="ECO:0000259" key="13">
    <source>
        <dbReference type="Pfam" id="PF00892"/>
    </source>
</evidence>
<gene>
    <name evidence="14" type="ORF">A2438_03410</name>
</gene>
<dbReference type="GO" id="GO:0022857">
    <property type="term" value="F:transmembrane transporter activity"/>
    <property type="evidence" value="ECO:0007669"/>
    <property type="project" value="InterPro"/>
</dbReference>
<dbReference type="EMBL" id="MEUJ01000004">
    <property type="protein sequence ID" value="OGC40306.1"/>
    <property type="molecule type" value="Genomic_DNA"/>
</dbReference>
<dbReference type="Gene3D" id="1.10.3730.20">
    <property type="match status" value="1"/>
</dbReference>
<name>A0A1F4U5T9_UNCSA</name>
<keyword evidence="5" id="KW-0997">Cell inner membrane</keyword>
<dbReference type="AlphaFoldDB" id="A0A1F4U5T9"/>
<evidence type="ECO:0000313" key="15">
    <source>
        <dbReference type="Proteomes" id="UP000179242"/>
    </source>
</evidence>
<feature type="transmembrane region" description="Helical" evidence="12">
    <location>
        <begin position="51"/>
        <end position="71"/>
    </location>
</feature>
<evidence type="ECO:0000256" key="3">
    <source>
        <dbReference type="ARBA" id="ARBA00022475"/>
    </source>
</evidence>
<feature type="transmembrane region" description="Helical" evidence="12">
    <location>
        <begin position="78"/>
        <end position="96"/>
    </location>
</feature>
<keyword evidence="6" id="KW-0441">Lipid A biosynthesis</keyword>
<keyword evidence="4" id="KW-0444">Lipid biosynthesis</keyword>
<organism evidence="14 15">
    <name type="scientific">candidate division WOR-1 bacterium RIFOXYC2_FULL_46_14</name>
    <dbReference type="NCBI Taxonomy" id="1802587"/>
    <lineage>
        <taxon>Bacteria</taxon>
        <taxon>Bacillati</taxon>
        <taxon>Saganbacteria</taxon>
    </lineage>
</organism>
<evidence type="ECO:0000256" key="2">
    <source>
        <dbReference type="ARBA" id="ARBA00007362"/>
    </source>
</evidence>
<dbReference type="InterPro" id="IPR037185">
    <property type="entry name" value="EmrE-like"/>
</dbReference>
<evidence type="ECO:0000256" key="6">
    <source>
        <dbReference type="ARBA" id="ARBA00022556"/>
    </source>
</evidence>
<evidence type="ECO:0000256" key="7">
    <source>
        <dbReference type="ARBA" id="ARBA00022692"/>
    </source>
</evidence>
<dbReference type="InterPro" id="IPR000620">
    <property type="entry name" value="EamA_dom"/>
</dbReference>
<proteinExistence type="inferred from homology"/>
<protein>
    <recommendedName>
        <fullName evidence="13">EamA domain-containing protein</fullName>
    </recommendedName>
</protein>
<keyword evidence="8" id="KW-0448">Lipopolysaccharide biosynthesis</keyword>
<dbReference type="Proteomes" id="UP000179242">
    <property type="component" value="Unassembled WGS sequence"/>
</dbReference>
<sequence length="122" mass="13295">MKTLIALIGAYSLILASSQVILKLGINHLGALRFKTLGDIFPIVLRSLQSFPIMLGVSLMAVSFLVWFYILSLFKLSVAFPLSSMTFVVTVFMAGICLGEPITVYNVIGTVIICLGIFVLLH</sequence>
<dbReference type="PANTHER" id="PTHR30561:SF9">
    <property type="entry name" value="4-AMINO-4-DEOXY-L-ARABINOSE-PHOSPHOUNDECAPRENOL FLIPPASE SUBUNIT ARNF-RELATED"/>
    <property type="match status" value="1"/>
</dbReference>
<comment type="similarity">
    <text evidence="2">Belongs to the EamA transporter family.</text>
</comment>
<accession>A0A1F4U5T9</accession>
<evidence type="ECO:0000256" key="11">
    <source>
        <dbReference type="ARBA" id="ARBA00023136"/>
    </source>
</evidence>
<keyword evidence="11 12" id="KW-0472">Membrane</keyword>
<feature type="domain" description="EamA" evidence="13">
    <location>
        <begin position="50"/>
        <end position="121"/>
    </location>
</feature>
<dbReference type="Pfam" id="PF00892">
    <property type="entry name" value="EamA"/>
    <property type="match status" value="1"/>
</dbReference>
<keyword evidence="9 12" id="KW-1133">Transmembrane helix</keyword>
<keyword evidence="3" id="KW-1003">Cell membrane</keyword>
<evidence type="ECO:0000256" key="1">
    <source>
        <dbReference type="ARBA" id="ARBA00004651"/>
    </source>
</evidence>
<evidence type="ECO:0000256" key="9">
    <source>
        <dbReference type="ARBA" id="ARBA00022989"/>
    </source>
</evidence>
<dbReference type="PANTHER" id="PTHR30561">
    <property type="entry name" value="SMR FAMILY PROTON-DEPENDENT DRUG EFFLUX TRANSPORTER SUGE"/>
    <property type="match status" value="1"/>
</dbReference>